<dbReference type="SUPFAM" id="SSF52540">
    <property type="entry name" value="P-loop containing nucleoside triphosphate hydrolases"/>
    <property type="match status" value="1"/>
</dbReference>
<protein>
    <submittedName>
        <fullName evidence="7">Trypsin-like peptidase domain-containing protein</fullName>
    </submittedName>
</protein>
<feature type="repeat" description="WD" evidence="3">
    <location>
        <begin position="1302"/>
        <end position="1343"/>
    </location>
</feature>
<feature type="repeat" description="WD" evidence="3">
    <location>
        <begin position="1031"/>
        <end position="1072"/>
    </location>
</feature>
<dbReference type="PANTHER" id="PTHR22847:SF637">
    <property type="entry name" value="WD REPEAT DOMAIN 5B"/>
    <property type="match status" value="1"/>
</dbReference>
<dbReference type="Gene3D" id="2.130.10.10">
    <property type="entry name" value="YVTN repeat-like/Quinoprotein amine dehydrogenase"/>
    <property type="match status" value="4"/>
</dbReference>
<proteinExistence type="predicted"/>
<dbReference type="EMBL" id="JBHMCY010000043">
    <property type="protein sequence ID" value="MFB9465266.1"/>
    <property type="molecule type" value="Genomic_DNA"/>
</dbReference>
<sequence>MGDELRSAADEVGSGGGGVRGFGDRQRSWASAVVQVLAGTGDVAGAGFLADEGVVVTCAHVVRAAGYDPGDEVGVRFPHLPSAPVVTGVVLAEAWRAPEAEDVAAVRMANVPVSARPLALGSATGSKGHPVSSFGFPTQAPEFGHFGHGTAGGTLPTARMGTQLQLTHANDLTTGFSGGPVVDDMTGLVIGMVTAITAPDPYGRGQGIAYATPAEVLREVVPGLAEQRICPYPGLEPFTAQDAGWFHGRDAAVDSVLEALRRQRLVLLLGPSGAGKSSLVQAGVLHALSEGRLPGSDRWDRVVARPGQNLAAELERAGLPGAGAVGIRSAVEGRLAAGPDGEHLLLVIDQFEELLARPRADVRRAVDDLLAVVDGCPTTSVVLVMRNDFFPRLAEVCPLLLAAATPGSVNVPAQLTASELHAIITRPALDAGARFEDGLAEGIVDDLRAADPDGGTPATLLPPLQLALAQLWERRTDGRLTHRAYRRIGKVSGSLTDWCNNTVGRLPAGHRPTARRLLTALVRPADDVRGIPAARQQVPLARLRALATDATSAGPVPGEIFDEVVAALSRDRIIITGTVPRPDGEPGEPIAELIHDALIRDWGDLREWVTRDRRFQVWLHRVTEQHDRHTRTGLSADLLDGTDLAEGMDWSGQRSLPTEITDFLTASERHQQAAVRRTRRLNSILAGLLALALIAVGLAAWQRQEAVAAEREAQSRQLAAQSEALIDIEPELASLLAVHAYRTSLTDEARASLLQAADLGLTSLLTGHLDDVEALAFGPDGRTLISGSGDGAARTWDIASGRQRGRPFVGHGGPTVGGLPLALSPDGRTLALDASDPGGDDFAVRLWDVASGEQRGELLTGEDGAVMSMAFSPDGKTLASGDFNDTVRLWDVASGKPLRGPLGGHGAWVTSLAFSPDGRTLASYGTDFVVRLWDVASGEQRAELRAGEADSLMSLAFSPDGRTLAGCGGNGKVRLWDVASGERRSELLTGEDDLLVSVAFGPDGRTLAAGDSEGVVRLWDVDAAERRRELLTGQAGAVASLRFSPDGRTLAAGSEDGTVRLWNLASGRQREELRAGESGWVVASVFSPDGRTLAVGSQDGTVRLWNPASGKQPETLRTGEDDSVVSMAFRPDGRSLAVAWADGTVRLQDRVTGRLRPVPLTGLKGEVVSMVFSPDGRTLAVGGDNGTVRLWDAASGELLERLSMGNHDLVLSLAFSPDGRTLAAGRGERTDFRSSAARSGDGVVRLWDVASGRQRGELLMGDDDLVGSLAFSPDGRTLAAGSEDGTVRLWETASGDQRNELPTGTDELVASLAFSPDGRSLAARSDDSAATLWDLASGQQRRVPLTSRTNEVVSLAFSPDGRTVASGDKNGAVRLWDMALPDTAAAIEQICHALHRDFTQEERSQYLQGTRTDPVCPR</sequence>
<organism evidence="7 8">
    <name type="scientific">Streptomyces cinereospinus</name>
    <dbReference type="NCBI Taxonomy" id="285561"/>
    <lineage>
        <taxon>Bacteria</taxon>
        <taxon>Bacillati</taxon>
        <taxon>Actinomycetota</taxon>
        <taxon>Actinomycetes</taxon>
        <taxon>Kitasatosporales</taxon>
        <taxon>Streptomycetaceae</taxon>
        <taxon>Streptomyces</taxon>
    </lineage>
</organism>
<evidence type="ECO:0000256" key="1">
    <source>
        <dbReference type="ARBA" id="ARBA00022574"/>
    </source>
</evidence>
<feature type="repeat" description="WD" evidence="3">
    <location>
        <begin position="1345"/>
        <end position="1378"/>
    </location>
</feature>
<dbReference type="SUPFAM" id="SSF50978">
    <property type="entry name" value="WD40 repeat-like"/>
    <property type="match status" value="2"/>
</dbReference>
<dbReference type="InterPro" id="IPR009003">
    <property type="entry name" value="Peptidase_S1_PA"/>
</dbReference>
<dbReference type="InterPro" id="IPR015943">
    <property type="entry name" value="WD40/YVTN_repeat-like_dom_sf"/>
</dbReference>
<dbReference type="InterPro" id="IPR049052">
    <property type="entry name" value="nSTAND1"/>
</dbReference>
<evidence type="ECO:0000256" key="4">
    <source>
        <dbReference type="SAM" id="MobiDB-lite"/>
    </source>
</evidence>
<accession>A0ABV5N4Q0</accession>
<name>A0ABV5N4Q0_9ACTN</name>
<feature type="repeat" description="WD" evidence="3">
    <location>
        <begin position="945"/>
        <end position="986"/>
    </location>
</feature>
<dbReference type="InterPro" id="IPR057646">
    <property type="entry name" value="WD40_WDHD1_1st"/>
</dbReference>
<comment type="caution">
    <text evidence="7">The sequence shown here is derived from an EMBL/GenBank/DDBJ whole genome shotgun (WGS) entry which is preliminary data.</text>
</comment>
<reference evidence="7 8" key="1">
    <citation type="submission" date="2024-09" db="EMBL/GenBank/DDBJ databases">
        <authorList>
            <person name="Sun Q."/>
            <person name="Mori K."/>
        </authorList>
    </citation>
    <scope>NUCLEOTIDE SEQUENCE [LARGE SCALE GENOMIC DNA]</scope>
    <source>
        <strain evidence="7 8">JCM 6917</strain>
    </source>
</reference>
<dbReference type="SUPFAM" id="SSF50494">
    <property type="entry name" value="Trypsin-like serine proteases"/>
    <property type="match status" value="1"/>
</dbReference>
<dbReference type="InterPro" id="IPR027417">
    <property type="entry name" value="P-loop_NTPase"/>
</dbReference>
<dbReference type="RefSeq" id="WP_381348098.1">
    <property type="nucleotide sequence ID" value="NZ_JBHMCY010000043.1"/>
</dbReference>
<feature type="repeat" description="WD" evidence="3">
    <location>
        <begin position="1074"/>
        <end position="1115"/>
    </location>
</feature>
<dbReference type="PANTHER" id="PTHR22847">
    <property type="entry name" value="WD40 REPEAT PROTEIN"/>
    <property type="match status" value="1"/>
</dbReference>
<keyword evidence="1 3" id="KW-0853">WD repeat</keyword>
<dbReference type="InterPro" id="IPR001680">
    <property type="entry name" value="WD40_rpt"/>
</dbReference>
<feature type="domain" description="WDHD1 first WD40" evidence="6">
    <location>
        <begin position="955"/>
        <end position="1223"/>
    </location>
</feature>
<dbReference type="PROSITE" id="PS00678">
    <property type="entry name" value="WD_REPEATS_1"/>
    <property type="match status" value="6"/>
</dbReference>
<dbReference type="Pfam" id="PF00400">
    <property type="entry name" value="WD40"/>
    <property type="match status" value="6"/>
</dbReference>
<feature type="region of interest" description="Disordered" evidence="4">
    <location>
        <begin position="1"/>
        <end position="20"/>
    </location>
</feature>
<evidence type="ECO:0000259" key="6">
    <source>
        <dbReference type="Pfam" id="PF24817"/>
    </source>
</evidence>
<feature type="repeat" description="WD" evidence="3">
    <location>
        <begin position="859"/>
        <end position="900"/>
    </location>
</feature>
<gene>
    <name evidence="7" type="ORF">ACFF45_21745</name>
</gene>
<dbReference type="SUPFAM" id="SSF69322">
    <property type="entry name" value="Tricorn protease domain 2"/>
    <property type="match status" value="1"/>
</dbReference>
<keyword evidence="2" id="KW-0677">Repeat</keyword>
<dbReference type="Pfam" id="PF20703">
    <property type="entry name" value="nSTAND1"/>
    <property type="match status" value="1"/>
</dbReference>
<dbReference type="PRINTS" id="PR00320">
    <property type="entry name" value="GPROTEINBRPT"/>
</dbReference>
<feature type="repeat" description="WD" evidence="3">
    <location>
        <begin position="765"/>
        <end position="806"/>
    </location>
</feature>
<evidence type="ECO:0000313" key="7">
    <source>
        <dbReference type="EMBL" id="MFB9465266.1"/>
    </source>
</evidence>
<evidence type="ECO:0000313" key="8">
    <source>
        <dbReference type="Proteomes" id="UP001589709"/>
    </source>
</evidence>
<dbReference type="InterPro" id="IPR019775">
    <property type="entry name" value="WD40_repeat_CS"/>
</dbReference>
<evidence type="ECO:0000256" key="2">
    <source>
        <dbReference type="ARBA" id="ARBA00022737"/>
    </source>
</evidence>
<dbReference type="Proteomes" id="UP001589709">
    <property type="component" value="Unassembled WGS sequence"/>
</dbReference>
<dbReference type="PROSITE" id="PS50294">
    <property type="entry name" value="WD_REPEATS_REGION"/>
    <property type="match status" value="11"/>
</dbReference>
<dbReference type="Gene3D" id="2.40.10.120">
    <property type="match status" value="1"/>
</dbReference>
<feature type="repeat" description="WD" evidence="3">
    <location>
        <begin position="988"/>
        <end position="1029"/>
    </location>
</feature>
<feature type="repeat" description="WD" evidence="3">
    <location>
        <begin position="902"/>
        <end position="943"/>
    </location>
</feature>
<dbReference type="Gene3D" id="3.40.50.300">
    <property type="entry name" value="P-loop containing nucleotide triphosphate hydrolases"/>
    <property type="match status" value="1"/>
</dbReference>
<feature type="repeat" description="WD" evidence="3">
    <location>
        <begin position="1259"/>
        <end position="1300"/>
    </location>
</feature>
<feature type="repeat" description="WD" evidence="3">
    <location>
        <begin position="1160"/>
        <end position="1201"/>
    </location>
</feature>
<dbReference type="Pfam" id="PF24817">
    <property type="entry name" value="WD40_WDHD1_1st"/>
    <property type="match status" value="1"/>
</dbReference>
<dbReference type="Pfam" id="PF13365">
    <property type="entry name" value="Trypsin_2"/>
    <property type="match status" value="1"/>
</dbReference>
<dbReference type="PROSITE" id="PS50082">
    <property type="entry name" value="WD_REPEATS_2"/>
    <property type="match status" value="11"/>
</dbReference>
<evidence type="ECO:0000259" key="5">
    <source>
        <dbReference type="Pfam" id="PF20703"/>
    </source>
</evidence>
<dbReference type="CDD" id="cd00200">
    <property type="entry name" value="WD40"/>
    <property type="match status" value="2"/>
</dbReference>
<feature type="domain" description="Novel STAND NTPase 1" evidence="5">
    <location>
        <begin position="231"/>
        <end position="633"/>
    </location>
</feature>
<dbReference type="InterPro" id="IPR020472">
    <property type="entry name" value="WD40_PAC1"/>
</dbReference>
<dbReference type="InterPro" id="IPR036322">
    <property type="entry name" value="WD40_repeat_dom_sf"/>
</dbReference>
<evidence type="ECO:0000256" key="3">
    <source>
        <dbReference type="PROSITE-ProRule" id="PRU00221"/>
    </source>
</evidence>
<keyword evidence="8" id="KW-1185">Reference proteome</keyword>
<dbReference type="SMART" id="SM00320">
    <property type="entry name" value="WD40"/>
    <property type="match status" value="13"/>
</dbReference>